<proteinExistence type="predicted"/>
<dbReference type="Gene3D" id="3.40.50.150">
    <property type="entry name" value="Vaccinia Virus protein VP39"/>
    <property type="match status" value="1"/>
</dbReference>
<dbReference type="GO" id="GO:0008168">
    <property type="term" value="F:methyltransferase activity"/>
    <property type="evidence" value="ECO:0007669"/>
    <property type="project" value="UniProtKB-KW"/>
</dbReference>
<sequence>MTKNFSLSCDRNQQPIFEELSMYFKDCRCVLEIGSGTGQHAVYFASRLPHLTWHTSDMIDNHESIQAWIAEADLGNVILPVEFHFGKNDWPNLDVDGVFTANTTHIMQRDEAELMMKTIASKLKPGGVFCQYGPMNVNGRHTSESNQAFDQSLRERGYGGICDVAELVDWAEGMTLIEQVSMPANNFLLVWSVK</sequence>
<protein>
    <submittedName>
        <fullName evidence="1">Class I SAM-dependent methyltransferase</fullName>
    </submittedName>
</protein>
<dbReference type="RefSeq" id="WP_226753650.1">
    <property type="nucleotide sequence ID" value="NZ_JAJATW010000005.1"/>
</dbReference>
<dbReference type="PANTHER" id="PTHR20974:SF0">
    <property type="entry name" value="UPF0585 PROTEIN CG18661"/>
    <property type="match status" value="1"/>
</dbReference>
<dbReference type="Pfam" id="PF06080">
    <property type="entry name" value="DUF938"/>
    <property type="match status" value="1"/>
</dbReference>
<gene>
    <name evidence="1" type="ORF">LG368_05070</name>
</gene>
<comment type="caution">
    <text evidence="1">The sequence shown here is derived from an EMBL/GenBank/DDBJ whole genome shotgun (WGS) entry which is preliminary data.</text>
</comment>
<dbReference type="SUPFAM" id="SSF53335">
    <property type="entry name" value="S-adenosyl-L-methionine-dependent methyltransferases"/>
    <property type="match status" value="1"/>
</dbReference>
<reference evidence="1" key="1">
    <citation type="submission" date="2021-10" db="EMBL/GenBank/DDBJ databases">
        <title>Marinomonas pontica sp. nov., isolated from the Black Sea.</title>
        <authorList>
            <person name="Zhao L.-H."/>
            <person name="Xue J.-H."/>
        </authorList>
    </citation>
    <scope>NUCLEOTIDE SEQUENCE</scope>
    <source>
        <strain evidence="1">E8</strain>
    </source>
</reference>
<keyword evidence="1" id="KW-0808">Transferase</keyword>
<evidence type="ECO:0000313" key="1">
    <source>
        <dbReference type="EMBL" id="MCB5161270.1"/>
    </source>
</evidence>
<keyword evidence="2" id="KW-1185">Reference proteome</keyword>
<organism evidence="1 2">
    <name type="scientific">Marinomonas algarum</name>
    <dbReference type="NCBI Taxonomy" id="2883105"/>
    <lineage>
        <taxon>Bacteria</taxon>
        <taxon>Pseudomonadati</taxon>
        <taxon>Pseudomonadota</taxon>
        <taxon>Gammaproteobacteria</taxon>
        <taxon>Oceanospirillales</taxon>
        <taxon>Oceanospirillaceae</taxon>
        <taxon>Marinomonas</taxon>
    </lineage>
</organism>
<dbReference type="PANTHER" id="PTHR20974">
    <property type="entry name" value="UPF0585 PROTEIN CG18661"/>
    <property type="match status" value="1"/>
</dbReference>
<dbReference type="CDD" id="cd02440">
    <property type="entry name" value="AdoMet_MTases"/>
    <property type="match status" value="1"/>
</dbReference>
<accession>A0A9X1IL81</accession>
<dbReference type="GO" id="GO:0032259">
    <property type="term" value="P:methylation"/>
    <property type="evidence" value="ECO:0007669"/>
    <property type="project" value="UniProtKB-KW"/>
</dbReference>
<name>A0A9X1IL81_9GAMM</name>
<dbReference type="InterPro" id="IPR029063">
    <property type="entry name" value="SAM-dependent_MTases_sf"/>
</dbReference>
<evidence type="ECO:0000313" key="2">
    <source>
        <dbReference type="Proteomes" id="UP001139095"/>
    </source>
</evidence>
<dbReference type="InterPro" id="IPR010342">
    <property type="entry name" value="DUF938"/>
</dbReference>
<dbReference type="AlphaFoldDB" id="A0A9X1IL81"/>
<dbReference type="EMBL" id="JAJATW010000005">
    <property type="protein sequence ID" value="MCB5161270.1"/>
    <property type="molecule type" value="Genomic_DNA"/>
</dbReference>
<dbReference type="Proteomes" id="UP001139095">
    <property type="component" value="Unassembled WGS sequence"/>
</dbReference>
<keyword evidence="1" id="KW-0489">Methyltransferase</keyword>